<dbReference type="InterPro" id="IPR015915">
    <property type="entry name" value="Kelch-typ_b-propeller"/>
</dbReference>
<proteinExistence type="predicted"/>
<organism evidence="1 2">
    <name type="scientific">Stentor coeruleus</name>
    <dbReference type="NCBI Taxonomy" id="5963"/>
    <lineage>
        <taxon>Eukaryota</taxon>
        <taxon>Sar</taxon>
        <taxon>Alveolata</taxon>
        <taxon>Ciliophora</taxon>
        <taxon>Postciliodesmatophora</taxon>
        <taxon>Heterotrichea</taxon>
        <taxon>Heterotrichida</taxon>
        <taxon>Stentoridae</taxon>
        <taxon>Stentor</taxon>
    </lineage>
</organism>
<reference evidence="1 2" key="1">
    <citation type="submission" date="2016-11" db="EMBL/GenBank/DDBJ databases">
        <title>The macronuclear genome of Stentor coeruleus: a giant cell with tiny introns.</title>
        <authorList>
            <person name="Slabodnick M."/>
            <person name="Ruby J.G."/>
            <person name="Reiff S.B."/>
            <person name="Swart E.C."/>
            <person name="Gosai S."/>
            <person name="Prabakaran S."/>
            <person name="Witkowska E."/>
            <person name="Larue G.E."/>
            <person name="Fisher S."/>
            <person name="Freeman R.M."/>
            <person name="Gunawardena J."/>
            <person name="Chu W."/>
            <person name="Stover N.A."/>
            <person name="Gregory B.D."/>
            <person name="Nowacki M."/>
            <person name="Derisi J."/>
            <person name="Roy S.W."/>
            <person name="Marshall W.F."/>
            <person name="Sood P."/>
        </authorList>
    </citation>
    <scope>NUCLEOTIDE SEQUENCE [LARGE SCALE GENOMIC DNA]</scope>
    <source>
        <strain evidence="1">WM001</strain>
    </source>
</reference>
<comment type="caution">
    <text evidence="1">The sequence shown here is derived from an EMBL/GenBank/DDBJ whole genome shotgun (WGS) entry which is preliminary data.</text>
</comment>
<gene>
    <name evidence="1" type="ORF">SteCoe_25083</name>
</gene>
<accession>A0A1R2BG51</accession>
<name>A0A1R2BG51_9CILI</name>
<dbReference type="SUPFAM" id="SSF117281">
    <property type="entry name" value="Kelch motif"/>
    <property type="match status" value="1"/>
</dbReference>
<protein>
    <submittedName>
        <fullName evidence="1">Uncharacterized protein</fullName>
    </submittedName>
</protein>
<dbReference type="Proteomes" id="UP000187209">
    <property type="component" value="Unassembled WGS sequence"/>
</dbReference>
<keyword evidence="2" id="KW-1185">Reference proteome</keyword>
<evidence type="ECO:0000313" key="1">
    <source>
        <dbReference type="EMBL" id="OMJ75709.1"/>
    </source>
</evidence>
<evidence type="ECO:0000313" key="2">
    <source>
        <dbReference type="Proteomes" id="UP000187209"/>
    </source>
</evidence>
<dbReference type="OrthoDB" id="45365at2759"/>
<dbReference type="Gene3D" id="2.120.10.80">
    <property type="entry name" value="Kelch-type beta propeller"/>
    <property type="match status" value="1"/>
</dbReference>
<sequence length="423" mass="48350">MSSIICCSCLGSATQCCKCEGFEKYFCQIHINDHLKIEKEHVVSSLQKRSGKSFSKVCLFNRIQEIIKESNKIITRIVEHSESLTANVQSSAAYHINQLMSFIRSCKKTLKELEKCSELKVNVKNIIPPYQACITDKEPEVFKHIQCPRVKLNKFNSVLIELSLPAFPHCLFNYSFQSACVIKGNSLNLHPGKEKKIQTNLTFNGRMLSISKNEIMFTGNYPASNSAQIINIETGIVTILPCFNQKRYWHSMTWINDRPAILGGRIDENDDSLLSSVEIYDECEWECLPNMKIPKDSFSAINVFKVVYTFGGSNHEKLNIIEKFEFNEWELLSVQIPNELTGIGLISMGDMILLLGGRNSNKNIEKKSYFFDTIHQTFSECFYLDESFCFSNPTMWYIGDNEISNYGQNQKKFNIAKLNIIAS</sequence>
<dbReference type="AlphaFoldDB" id="A0A1R2BG51"/>
<dbReference type="EMBL" id="MPUH01000673">
    <property type="protein sequence ID" value="OMJ75709.1"/>
    <property type="molecule type" value="Genomic_DNA"/>
</dbReference>